<dbReference type="Proteomes" id="UP000199706">
    <property type="component" value="Unassembled WGS sequence"/>
</dbReference>
<evidence type="ECO:0000313" key="2">
    <source>
        <dbReference type="EMBL" id="SDG66284.1"/>
    </source>
</evidence>
<dbReference type="EMBL" id="FNCJ01000004">
    <property type="protein sequence ID" value="SDG66284.1"/>
    <property type="molecule type" value="Genomic_DNA"/>
</dbReference>
<sequence length="201" mass="20157">MLVGLAPRAGAAVAVAFKLESRYRKEKEMKYSRFALIASLSFLGACSVMPAGPSVMALPGTGKTFDQFRADDNSCRQFAFQQVGGVSTNQAATASALGSAAVGTALGAAAGAAFNGGSGAAVGAGAGLLAGSVFGAGAAQSSAYDVQRRYDYAYLQCMYASGDRIPVQGRMRTMQSSGGGGYVTAPPPPPGSPPPPPPGAY</sequence>
<feature type="compositionally biased region" description="Pro residues" evidence="1">
    <location>
        <begin position="185"/>
        <end position="201"/>
    </location>
</feature>
<dbReference type="AlphaFoldDB" id="A0A1G7W2L2"/>
<gene>
    <name evidence="2" type="ORF">SAMN05216466_104376</name>
</gene>
<proteinExistence type="predicted"/>
<reference evidence="2 3" key="1">
    <citation type="submission" date="2016-10" db="EMBL/GenBank/DDBJ databases">
        <authorList>
            <person name="de Groot N.N."/>
        </authorList>
    </citation>
    <scope>NUCLEOTIDE SEQUENCE [LARGE SCALE GENOMIC DNA]</scope>
    <source>
        <strain evidence="2 3">LMG 2247</strain>
    </source>
</reference>
<organism evidence="2 3">
    <name type="scientific">Paraburkholderia phenazinium</name>
    <dbReference type="NCBI Taxonomy" id="60549"/>
    <lineage>
        <taxon>Bacteria</taxon>
        <taxon>Pseudomonadati</taxon>
        <taxon>Pseudomonadota</taxon>
        <taxon>Betaproteobacteria</taxon>
        <taxon>Burkholderiales</taxon>
        <taxon>Burkholderiaceae</taxon>
        <taxon>Paraburkholderia</taxon>
    </lineage>
</organism>
<evidence type="ECO:0000313" key="3">
    <source>
        <dbReference type="Proteomes" id="UP000199706"/>
    </source>
</evidence>
<accession>A0A1G7W2L2</accession>
<protein>
    <submittedName>
        <fullName evidence="2">Uncharacterized protein</fullName>
    </submittedName>
</protein>
<feature type="region of interest" description="Disordered" evidence="1">
    <location>
        <begin position="171"/>
        <end position="201"/>
    </location>
</feature>
<evidence type="ECO:0000256" key="1">
    <source>
        <dbReference type="SAM" id="MobiDB-lite"/>
    </source>
</evidence>
<name>A0A1G7W2L2_9BURK</name>